<dbReference type="AlphaFoldDB" id="A0A0S4R039"/>
<protein>
    <submittedName>
        <fullName evidence="1">Uncharacterized protein</fullName>
    </submittedName>
</protein>
<evidence type="ECO:0000313" key="1">
    <source>
        <dbReference type="EMBL" id="CUU61275.1"/>
    </source>
</evidence>
<sequence length="155" mass="16688">MSAREFGPEFREMVAAVAAQPVYGVAYARENGFEPVTRVQTRPVLSKNEILGGLLRQTLVSLDELKAGGPAMLRYEIDWMVLSDGMRAMHEAAFLLETGTLPTTEDQAEFLAWLRVALDELLAVEAAGGPLPAVWRVAPSNPGPDYCGEVAGVAA</sequence>
<proteinExistence type="predicted"/>
<dbReference type="EMBL" id="FAOZ01000072">
    <property type="protein sequence ID" value="CUU61275.1"/>
    <property type="molecule type" value="Genomic_DNA"/>
</dbReference>
<organism evidence="1 2">
    <name type="scientific">Parafrankia irregularis</name>
    <dbReference type="NCBI Taxonomy" id="795642"/>
    <lineage>
        <taxon>Bacteria</taxon>
        <taxon>Bacillati</taxon>
        <taxon>Actinomycetota</taxon>
        <taxon>Actinomycetes</taxon>
        <taxon>Frankiales</taxon>
        <taxon>Frankiaceae</taxon>
        <taxon>Parafrankia</taxon>
    </lineage>
</organism>
<reference evidence="2" key="1">
    <citation type="submission" date="2015-11" db="EMBL/GenBank/DDBJ databases">
        <authorList>
            <person name="Varghese N."/>
        </authorList>
    </citation>
    <scope>NUCLEOTIDE SEQUENCE [LARGE SCALE GENOMIC DNA]</scope>
    <source>
        <strain evidence="2">DSM 45899</strain>
    </source>
</reference>
<accession>A0A0S4R039</accession>
<gene>
    <name evidence="1" type="ORF">Ga0074812_1725</name>
</gene>
<name>A0A0S4R039_9ACTN</name>
<dbReference type="RefSeq" id="WP_091287456.1">
    <property type="nucleotide sequence ID" value="NZ_FAOZ01000072.1"/>
</dbReference>
<keyword evidence="2" id="KW-1185">Reference proteome</keyword>
<dbReference type="Proteomes" id="UP000198802">
    <property type="component" value="Unassembled WGS sequence"/>
</dbReference>
<evidence type="ECO:0000313" key="2">
    <source>
        <dbReference type="Proteomes" id="UP000198802"/>
    </source>
</evidence>